<organism evidence="1">
    <name type="scientific">hydrothermal vent metagenome</name>
    <dbReference type="NCBI Taxonomy" id="652676"/>
    <lineage>
        <taxon>unclassified sequences</taxon>
        <taxon>metagenomes</taxon>
        <taxon>ecological metagenomes</taxon>
    </lineage>
</organism>
<reference evidence="1" key="1">
    <citation type="submission" date="2016-10" db="EMBL/GenBank/DDBJ databases">
        <authorList>
            <person name="de Groot N.N."/>
        </authorList>
    </citation>
    <scope>NUCLEOTIDE SEQUENCE</scope>
</reference>
<name>A0A1W1DAM9_9ZZZZ</name>
<gene>
    <name evidence="1" type="ORF">MNB_SUP05-4-1109</name>
</gene>
<proteinExistence type="predicted"/>
<sequence>MIGNPQIDNFEELVVTLRAIAKSSDERFFRMDVKPDYADVPDNWEDRLEAAFY</sequence>
<protein>
    <recommendedName>
        <fullName evidence="2">Sulfur relay protein DsrC</fullName>
    </recommendedName>
</protein>
<evidence type="ECO:0000313" key="1">
    <source>
        <dbReference type="EMBL" id="SFV77675.1"/>
    </source>
</evidence>
<dbReference type="EMBL" id="FPHR01000030">
    <property type="protein sequence ID" value="SFV77675.1"/>
    <property type="molecule type" value="Genomic_DNA"/>
</dbReference>
<accession>A0A1W1DAM9</accession>
<evidence type="ECO:0008006" key="2">
    <source>
        <dbReference type="Google" id="ProtNLM"/>
    </source>
</evidence>
<dbReference type="AlphaFoldDB" id="A0A1W1DAM9"/>